<evidence type="ECO:0000313" key="1">
    <source>
        <dbReference type="EMBL" id="RNA69832.1"/>
    </source>
</evidence>
<name>A0A3M7TY50_9BACI</name>
<proteinExistence type="predicted"/>
<evidence type="ECO:0000313" key="2">
    <source>
        <dbReference type="Proteomes" id="UP000278746"/>
    </source>
</evidence>
<dbReference type="AlphaFoldDB" id="A0A3M7TY50"/>
<sequence length="180" mass="20866">MKKKVYVLLAAAVAATLLLCGFLYQEKQDRLNLEHVLFANELAERTITMQGFVAALSEYPGNEDALDQLEQYRFRNDVNLMHDFTSYNMEKYPRFLRDFDMLLYQTLHNVQEMAPELSDSELEFVRSEIDDVRNTLARSVTWGHGGNRWGNNINLEFPAEDMNLIIDSLYDINQSLSEKG</sequence>
<dbReference type="EMBL" id="RHIB01000001">
    <property type="protein sequence ID" value="RNA69832.1"/>
    <property type="molecule type" value="Genomic_DNA"/>
</dbReference>
<organism evidence="1 2">
    <name type="scientific">Alteribacter keqinensis</name>
    <dbReference type="NCBI Taxonomy" id="2483800"/>
    <lineage>
        <taxon>Bacteria</taxon>
        <taxon>Bacillati</taxon>
        <taxon>Bacillota</taxon>
        <taxon>Bacilli</taxon>
        <taxon>Bacillales</taxon>
        <taxon>Bacillaceae</taxon>
        <taxon>Alteribacter</taxon>
    </lineage>
</organism>
<keyword evidence="2" id="KW-1185">Reference proteome</keyword>
<gene>
    <name evidence="1" type="ORF">EBO34_07830</name>
</gene>
<reference evidence="1 2" key="1">
    <citation type="submission" date="2018-10" db="EMBL/GenBank/DDBJ databases">
        <title>Bacillus Keqinensis sp. nov., a moderately halophilic bacterium isolated from a saline-alkaline lake.</title>
        <authorList>
            <person name="Wang H."/>
        </authorList>
    </citation>
    <scope>NUCLEOTIDE SEQUENCE [LARGE SCALE GENOMIC DNA]</scope>
    <source>
        <strain evidence="1 2">KQ-3</strain>
    </source>
</reference>
<accession>A0A3M7TY50</accession>
<dbReference type="Proteomes" id="UP000278746">
    <property type="component" value="Unassembled WGS sequence"/>
</dbReference>
<protein>
    <submittedName>
        <fullName evidence="1">Uncharacterized protein</fullName>
    </submittedName>
</protein>
<dbReference type="RefSeq" id="WP_122897344.1">
    <property type="nucleotide sequence ID" value="NZ_RHIB01000001.1"/>
</dbReference>
<comment type="caution">
    <text evidence="1">The sequence shown here is derived from an EMBL/GenBank/DDBJ whole genome shotgun (WGS) entry which is preliminary data.</text>
</comment>